<evidence type="ECO:0000256" key="4">
    <source>
        <dbReference type="ARBA" id="ARBA00022960"/>
    </source>
</evidence>
<reference evidence="12 13" key="1">
    <citation type="submission" date="2020-04" db="EMBL/GenBank/DDBJ databases">
        <title>Usitatibacter rugosus gen. nov., sp. nov. and Usitatibacter palustris sp. nov., novel members of Usitatibacteraceae fam. nov. within the order Nitrosomonadales isolated from soil.</title>
        <authorList>
            <person name="Huber K.J."/>
            <person name="Neumann-Schaal M."/>
            <person name="Geppert A."/>
            <person name="Luckner M."/>
            <person name="Wanner G."/>
            <person name="Overmann J."/>
        </authorList>
    </citation>
    <scope>NUCLEOTIDE SEQUENCE [LARGE SCALE GENOMIC DNA]</scope>
    <source>
        <strain evidence="12 13">0125_3</strain>
    </source>
</reference>
<proteinExistence type="inferred from homology"/>
<dbReference type="PANTHER" id="PTHR21581">
    <property type="entry name" value="D-ALANYL-D-ALANINE CARBOXYPEPTIDASE"/>
    <property type="match status" value="1"/>
</dbReference>
<comment type="similarity">
    <text evidence="1 9">Belongs to the peptidase S11 family.</text>
</comment>
<evidence type="ECO:0000256" key="1">
    <source>
        <dbReference type="ARBA" id="ARBA00007164"/>
    </source>
</evidence>
<keyword evidence="5" id="KW-0573">Peptidoglycan synthesis</keyword>
<evidence type="ECO:0000256" key="10">
    <source>
        <dbReference type="SAM" id="SignalP"/>
    </source>
</evidence>
<organism evidence="12 13">
    <name type="scientific">Usitatibacter rugosus</name>
    <dbReference type="NCBI Taxonomy" id="2732067"/>
    <lineage>
        <taxon>Bacteria</taxon>
        <taxon>Pseudomonadati</taxon>
        <taxon>Pseudomonadota</taxon>
        <taxon>Betaproteobacteria</taxon>
        <taxon>Nitrosomonadales</taxon>
        <taxon>Usitatibacteraceae</taxon>
        <taxon>Usitatibacter</taxon>
    </lineage>
</organism>
<dbReference type="EMBL" id="CP053069">
    <property type="protein sequence ID" value="QJR12427.1"/>
    <property type="molecule type" value="Genomic_DNA"/>
</dbReference>
<dbReference type="Pfam" id="PF00768">
    <property type="entry name" value="Peptidase_S11"/>
    <property type="match status" value="1"/>
</dbReference>
<dbReference type="AlphaFoldDB" id="A0A6M4H3M4"/>
<evidence type="ECO:0000256" key="7">
    <source>
        <dbReference type="PIRSR" id="PIRSR618044-1"/>
    </source>
</evidence>
<dbReference type="InterPro" id="IPR001967">
    <property type="entry name" value="Peptidase_S11_N"/>
</dbReference>
<accession>A0A6M4H3M4</accession>
<dbReference type="InterPro" id="IPR012338">
    <property type="entry name" value="Beta-lactam/transpept-like"/>
</dbReference>
<protein>
    <recommendedName>
        <fullName evidence="11">Peptidase S11 D-alanyl-D-alanine carboxypeptidase A N-terminal domain-containing protein</fullName>
    </recommendedName>
</protein>
<keyword evidence="2 10" id="KW-0732">Signal</keyword>
<dbReference type="KEGG" id="uru:DSM104443_03513"/>
<feature type="binding site" evidence="8">
    <location>
        <position position="254"/>
    </location>
    <ligand>
        <name>substrate</name>
    </ligand>
</feature>
<keyword evidence="13" id="KW-1185">Reference proteome</keyword>
<evidence type="ECO:0000256" key="5">
    <source>
        <dbReference type="ARBA" id="ARBA00022984"/>
    </source>
</evidence>
<dbReference type="Gene3D" id="3.40.710.10">
    <property type="entry name" value="DD-peptidase/beta-lactamase superfamily"/>
    <property type="match status" value="1"/>
</dbReference>
<feature type="chain" id="PRO_5026722893" description="Peptidase S11 D-alanyl-D-alanine carboxypeptidase A N-terminal domain-containing protein" evidence="10">
    <location>
        <begin position="32"/>
        <end position="312"/>
    </location>
</feature>
<dbReference type="SUPFAM" id="SSF56601">
    <property type="entry name" value="beta-lactamase/transpeptidase-like"/>
    <property type="match status" value="1"/>
</dbReference>
<dbReference type="PRINTS" id="PR00725">
    <property type="entry name" value="DADACBPTASE1"/>
</dbReference>
<dbReference type="GO" id="GO:0009252">
    <property type="term" value="P:peptidoglycan biosynthetic process"/>
    <property type="evidence" value="ECO:0007669"/>
    <property type="project" value="UniProtKB-KW"/>
</dbReference>
<evidence type="ECO:0000256" key="8">
    <source>
        <dbReference type="PIRSR" id="PIRSR618044-2"/>
    </source>
</evidence>
<sequence length="312" mass="32882">MVSSLLVEALTNVTRLIALLTAALVSLGAAAAADKPAVAKTRAVKASALKAELTAEGEPNLASSAVMVFDPQTGRTLYSKNADEAHPIASITKLMTAMIVLDSKLDLEEPIALSNDDIDTLKGTKSKLPLGTHFRRDDLLRIALVASDNRAASALGRSYPGGLPAFVDAMNAKAKALGLGNTTFVDSSGLNPGNVSSPQDLAKLVSAASSYPLIREYSTTPALDVTLPNSKRKIGFVNTNALVRASDWQIGLSKTGYINEAGKCLVMHAMIANQPIVIVLLDSWGKLTRIGDANRIRKWLEKNPGKLALSPG</sequence>
<feature type="signal peptide" evidence="10">
    <location>
        <begin position="1"/>
        <end position="31"/>
    </location>
</feature>
<evidence type="ECO:0000256" key="3">
    <source>
        <dbReference type="ARBA" id="ARBA00022801"/>
    </source>
</evidence>
<evidence type="ECO:0000259" key="11">
    <source>
        <dbReference type="Pfam" id="PF00768"/>
    </source>
</evidence>
<gene>
    <name evidence="12" type="ORF">DSM104443_03513</name>
</gene>
<feature type="domain" description="Peptidase S11 D-alanyl-D-alanine carboxypeptidase A N-terminal" evidence="11">
    <location>
        <begin position="55"/>
        <end position="282"/>
    </location>
</feature>
<keyword evidence="4" id="KW-0133">Cell shape</keyword>
<name>A0A6M4H3M4_9PROT</name>
<dbReference type="GO" id="GO:0009002">
    <property type="term" value="F:serine-type D-Ala-D-Ala carboxypeptidase activity"/>
    <property type="evidence" value="ECO:0007669"/>
    <property type="project" value="InterPro"/>
</dbReference>
<dbReference type="PANTHER" id="PTHR21581:SF26">
    <property type="entry name" value="D-ALANYL-D-ALANINE ENDOPEPTIDASE"/>
    <property type="match status" value="1"/>
</dbReference>
<feature type="active site" description="Acyl-ester intermediate" evidence="7">
    <location>
        <position position="90"/>
    </location>
</feature>
<dbReference type="GO" id="GO:0008360">
    <property type="term" value="P:regulation of cell shape"/>
    <property type="evidence" value="ECO:0007669"/>
    <property type="project" value="UniProtKB-KW"/>
</dbReference>
<feature type="active site" evidence="7">
    <location>
        <position position="147"/>
    </location>
</feature>
<evidence type="ECO:0000256" key="2">
    <source>
        <dbReference type="ARBA" id="ARBA00022729"/>
    </source>
</evidence>
<dbReference type="InterPro" id="IPR018044">
    <property type="entry name" value="Peptidase_S11"/>
</dbReference>
<dbReference type="GO" id="GO:0071555">
    <property type="term" value="P:cell wall organization"/>
    <property type="evidence" value="ECO:0007669"/>
    <property type="project" value="UniProtKB-KW"/>
</dbReference>
<evidence type="ECO:0000313" key="12">
    <source>
        <dbReference type="EMBL" id="QJR12427.1"/>
    </source>
</evidence>
<dbReference type="Proteomes" id="UP000501534">
    <property type="component" value="Chromosome"/>
</dbReference>
<dbReference type="NCBIfam" id="NF008668">
    <property type="entry name" value="PRK11669.1"/>
    <property type="match status" value="1"/>
</dbReference>
<dbReference type="GO" id="GO:0006508">
    <property type="term" value="P:proteolysis"/>
    <property type="evidence" value="ECO:0007669"/>
    <property type="project" value="InterPro"/>
</dbReference>
<evidence type="ECO:0000313" key="13">
    <source>
        <dbReference type="Proteomes" id="UP000501534"/>
    </source>
</evidence>
<evidence type="ECO:0000256" key="6">
    <source>
        <dbReference type="ARBA" id="ARBA00023316"/>
    </source>
</evidence>
<keyword evidence="6" id="KW-0961">Cell wall biogenesis/degradation</keyword>
<evidence type="ECO:0000256" key="9">
    <source>
        <dbReference type="RuleBase" id="RU004016"/>
    </source>
</evidence>
<feature type="active site" description="Proton acceptor" evidence="7">
    <location>
        <position position="93"/>
    </location>
</feature>
<keyword evidence="3" id="KW-0378">Hydrolase</keyword>